<name>A0A1Y5Q892_9GAMM</name>
<protein>
    <submittedName>
        <fullName evidence="1">Uncharacterized protein</fullName>
    </submittedName>
</protein>
<accession>A0A1Y5Q892</accession>
<dbReference type="EMBL" id="FLTS01000001">
    <property type="protein sequence ID" value="SBV37326.1"/>
    <property type="molecule type" value="Genomic_DNA"/>
</dbReference>
<dbReference type="AlphaFoldDB" id="A0A1Y5Q892"/>
<gene>
    <name evidence="1" type="ORF">STPYR_12256</name>
</gene>
<reference evidence="1" key="1">
    <citation type="submission" date="2016-03" db="EMBL/GenBank/DDBJ databases">
        <authorList>
            <person name="Ploux O."/>
        </authorList>
    </citation>
    <scope>NUCLEOTIDE SEQUENCE</scope>
    <source>
        <strain evidence="1">UC10</strain>
    </source>
</reference>
<evidence type="ECO:0000313" key="1">
    <source>
        <dbReference type="EMBL" id="SBV37326.1"/>
    </source>
</evidence>
<proteinExistence type="predicted"/>
<organism evidence="1">
    <name type="scientific">uncultured Stenotrophomonas sp</name>
    <dbReference type="NCBI Taxonomy" id="165438"/>
    <lineage>
        <taxon>Bacteria</taxon>
        <taxon>Pseudomonadati</taxon>
        <taxon>Pseudomonadota</taxon>
        <taxon>Gammaproteobacteria</taxon>
        <taxon>Lysobacterales</taxon>
        <taxon>Lysobacteraceae</taxon>
        <taxon>Stenotrophomonas</taxon>
        <taxon>environmental samples</taxon>
    </lineage>
</organism>
<sequence length="32" mass="3332">MSLCFFGVSLCFALLAQEADGCNDAFTGVPGF</sequence>